<proteinExistence type="predicted"/>
<gene>
    <name evidence="2" type="ORF">SAMN02746089_02672</name>
</gene>
<evidence type="ECO:0000313" key="3">
    <source>
        <dbReference type="Proteomes" id="UP000184088"/>
    </source>
</evidence>
<dbReference type="AlphaFoldDB" id="A0A1M5F340"/>
<dbReference type="STRING" id="1121256.SAMN02746089_02672"/>
<name>A0A1M5F340_9THEO</name>
<dbReference type="OrthoDB" id="9798254at2"/>
<protein>
    <submittedName>
        <fullName evidence="2">Endonuclease, Uma2 family (Restriction endonuclease fold)</fullName>
    </submittedName>
</protein>
<reference evidence="2 3" key="1">
    <citation type="submission" date="2016-11" db="EMBL/GenBank/DDBJ databases">
        <authorList>
            <person name="Jaros S."/>
            <person name="Januszkiewicz K."/>
            <person name="Wedrychowicz H."/>
        </authorList>
    </citation>
    <scope>NUCLEOTIDE SEQUENCE [LARGE SCALE GENOMIC DNA]</scope>
    <source>
        <strain evidence="2 3">DSM 17918</strain>
    </source>
</reference>
<keyword evidence="2" id="KW-0540">Nuclease</keyword>
<evidence type="ECO:0000313" key="2">
    <source>
        <dbReference type="EMBL" id="SHF85917.1"/>
    </source>
</evidence>
<dbReference type="Proteomes" id="UP000184088">
    <property type="component" value="Unassembled WGS sequence"/>
</dbReference>
<accession>A0A1M5F340</accession>
<dbReference type="CDD" id="cd06260">
    <property type="entry name" value="DUF820-like"/>
    <property type="match status" value="1"/>
</dbReference>
<organism evidence="2 3">
    <name type="scientific">Caldanaerobius fijiensis DSM 17918</name>
    <dbReference type="NCBI Taxonomy" id="1121256"/>
    <lineage>
        <taxon>Bacteria</taxon>
        <taxon>Bacillati</taxon>
        <taxon>Bacillota</taxon>
        <taxon>Clostridia</taxon>
        <taxon>Thermoanaerobacterales</taxon>
        <taxon>Thermoanaerobacteraceae</taxon>
        <taxon>Caldanaerobius</taxon>
    </lineage>
</organism>
<dbReference type="PANTHER" id="PTHR36558">
    <property type="entry name" value="GLR1098 PROTEIN"/>
    <property type="match status" value="1"/>
</dbReference>
<dbReference type="EMBL" id="FQVH01000054">
    <property type="protein sequence ID" value="SHF85917.1"/>
    <property type="molecule type" value="Genomic_DNA"/>
</dbReference>
<keyword evidence="2" id="KW-0378">Hydrolase</keyword>
<dbReference type="InterPro" id="IPR008538">
    <property type="entry name" value="Uma2"/>
</dbReference>
<dbReference type="SUPFAM" id="SSF52980">
    <property type="entry name" value="Restriction endonuclease-like"/>
    <property type="match status" value="1"/>
</dbReference>
<keyword evidence="2" id="KW-0255">Endonuclease</keyword>
<dbReference type="Pfam" id="PF05685">
    <property type="entry name" value="Uma2"/>
    <property type="match status" value="1"/>
</dbReference>
<sequence>MSSFPGKQKKYTYEDYLKWDDNNRYELIEGVPYLLASPSVLHQTVVGNIYFRFKGCLNDRKCKVFTAPLDVLLPQNEHIEEKDIDVVVQPDIFIVCDESKIKGGKNCKGAPDMIIEVLSPATASRDFITKQNLYERAGVKEYWVVSPEEKNIVVFRMDERMKYNTYGIYGEDSVVEVRIFPDLTIPVKDIFV</sequence>
<keyword evidence="3" id="KW-1185">Reference proteome</keyword>
<dbReference type="RefSeq" id="WP_073346427.1">
    <property type="nucleotide sequence ID" value="NZ_FQVH01000054.1"/>
</dbReference>
<dbReference type="GO" id="GO:0004519">
    <property type="term" value="F:endonuclease activity"/>
    <property type="evidence" value="ECO:0007669"/>
    <property type="project" value="UniProtKB-KW"/>
</dbReference>
<dbReference type="InterPro" id="IPR012296">
    <property type="entry name" value="Nuclease_put_TT1808"/>
</dbReference>
<feature type="domain" description="Putative restriction endonuclease" evidence="1">
    <location>
        <begin position="14"/>
        <end position="187"/>
    </location>
</feature>
<dbReference type="InterPro" id="IPR011335">
    <property type="entry name" value="Restrct_endonuc-II-like"/>
</dbReference>
<evidence type="ECO:0000259" key="1">
    <source>
        <dbReference type="Pfam" id="PF05685"/>
    </source>
</evidence>
<dbReference type="PANTHER" id="PTHR36558:SF1">
    <property type="entry name" value="RESTRICTION ENDONUCLEASE DOMAIN-CONTAINING PROTEIN-RELATED"/>
    <property type="match status" value="1"/>
</dbReference>
<dbReference type="Gene3D" id="3.90.1570.10">
    <property type="entry name" value="tt1808, chain A"/>
    <property type="match status" value="1"/>
</dbReference>